<dbReference type="GeneID" id="112684327"/>
<evidence type="ECO:0000313" key="1">
    <source>
        <dbReference type="Proteomes" id="UP000694846"/>
    </source>
</evidence>
<evidence type="ECO:0000313" key="2">
    <source>
        <dbReference type="RefSeq" id="XP_025411568.1"/>
    </source>
</evidence>
<dbReference type="OrthoDB" id="6625912at2759"/>
<gene>
    <name evidence="2" type="primary">LOC112684327</name>
</gene>
<sequence length="230" mass="26895">MWLRFLVTKTLYHINGIHINESLYRGYNNSPALIPVSEAESNTSSKPMIEPIPENPTHVYHLLLSKQQTLMWSEDKYLELALDMNKHHLSLLFDEHAEELLFPSIYLGKPRKSTIYGITPYIMSTSKIRRSDHRGVKPEHFLCMAMKVMRMQLTESMFCTFQNNDNLKKLTRENVEDKQFIDSMIECNLAFLKSIPNSVRYWMAKKKDVFAMIRQLRSSTIFLTLSAITL</sequence>
<proteinExistence type="predicted"/>
<organism evidence="1 2">
    <name type="scientific">Sipha flava</name>
    <name type="common">yellow sugarcane aphid</name>
    <dbReference type="NCBI Taxonomy" id="143950"/>
    <lineage>
        <taxon>Eukaryota</taxon>
        <taxon>Metazoa</taxon>
        <taxon>Ecdysozoa</taxon>
        <taxon>Arthropoda</taxon>
        <taxon>Hexapoda</taxon>
        <taxon>Insecta</taxon>
        <taxon>Pterygota</taxon>
        <taxon>Neoptera</taxon>
        <taxon>Paraneoptera</taxon>
        <taxon>Hemiptera</taxon>
        <taxon>Sternorrhyncha</taxon>
        <taxon>Aphidomorpha</taxon>
        <taxon>Aphidoidea</taxon>
        <taxon>Aphididae</taxon>
        <taxon>Sipha</taxon>
    </lineage>
</organism>
<reference evidence="2" key="1">
    <citation type="submission" date="2025-08" db="UniProtKB">
        <authorList>
            <consortium name="RefSeq"/>
        </authorList>
    </citation>
    <scope>IDENTIFICATION</scope>
    <source>
        <tissue evidence="2">Whole body</tissue>
    </source>
</reference>
<dbReference type="RefSeq" id="XP_025411568.1">
    <property type="nucleotide sequence ID" value="XM_025555783.1"/>
</dbReference>
<keyword evidence="1" id="KW-1185">Reference proteome</keyword>
<dbReference type="Proteomes" id="UP000694846">
    <property type="component" value="Unplaced"/>
</dbReference>
<dbReference type="AlphaFoldDB" id="A0A8B8FLR7"/>
<name>A0A8B8FLR7_9HEMI</name>
<accession>A0A8B8FLR7</accession>
<protein>
    <submittedName>
        <fullName evidence="2">Uncharacterized protein LOC112684327</fullName>
    </submittedName>
</protein>